<keyword evidence="2" id="KW-1185">Reference proteome</keyword>
<dbReference type="Proteomes" id="UP000051952">
    <property type="component" value="Unassembled WGS sequence"/>
</dbReference>
<protein>
    <submittedName>
        <fullName evidence="1">Transmembrane protein, putative</fullName>
    </submittedName>
</protein>
<proteinExistence type="predicted"/>
<dbReference type="EMBL" id="CYKH01000369">
    <property type="protein sequence ID" value="CUF62266.1"/>
    <property type="molecule type" value="Genomic_DNA"/>
</dbReference>
<sequence>MSFQAPGGYSPNVSLNGTVGSMSTWGGTTTIYSSGNVSTHTMIRGTLHVTVGGYVRNFTGSGQINVEGEVARMIIQDGGLAAASSTVTIAGVVGTVVLNSAAVVTIASRGFVASISMSNTAAPSTVALVVYGNVSTSTLMGGSTVVSAGAAITRHVQLGGAVTLVANSMISYLTGFGTFLITGGSVGQLFVTGPTFVIVRGTVTNAFIQASINMSNTAAPSTVAYKPLL</sequence>
<dbReference type="AlphaFoldDB" id="A0A0S4IU35"/>
<name>A0A0S4IU35_BODSA</name>
<keyword evidence="1" id="KW-0472">Membrane</keyword>
<keyword evidence="1" id="KW-0812">Transmembrane</keyword>
<dbReference type="VEuPathDB" id="TriTrypDB:BSAL_64180"/>
<gene>
    <name evidence="1" type="ORF">BSAL_64180</name>
</gene>
<evidence type="ECO:0000313" key="1">
    <source>
        <dbReference type="EMBL" id="CUF62266.1"/>
    </source>
</evidence>
<organism evidence="1 2">
    <name type="scientific">Bodo saltans</name>
    <name type="common">Flagellated protozoan</name>
    <dbReference type="NCBI Taxonomy" id="75058"/>
    <lineage>
        <taxon>Eukaryota</taxon>
        <taxon>Discoba</taxon>
        <taxon>Euglenozoa</taxon>
        <taxon>Kinetoplastea</taxon>
        <taxon>Metakinetoplastina</taxon>
        <taxon>Eubodonida</taxon>
        <taxon>Bodonidae</taxon>
        <taxon>Bodo</taxon>
    </lineage>
</organism>
<accession>A0A0S4IU35</accession>
<reference evidence="2" key="1">
    <citation type="submission" date="2015-09" db="EMBL/GenBank/DDBJ databases">
        <authorList>
            <consortium name="Pathogen Informatics"/>
        </authorList>
    </citation>
    <scope>NUCLEOTIDE SEQUENCE [LARGE SCALE GENOMIC DNA]</scope>
    <source>
        <strain evidence="2">Lake Konstanz</strain>
    </source>
</reference>
<evidence type="ECO:0000313" key="2">
    <source>
        <dbReference type="Proteomes" id="UP000051952"/>
    </source>
</evidence>